<dbReference type="CDD" id="cd14663">
    <property type="entry name" value="STKc_SnRK3"/>
    <property type="match status" value="1"/>
</dbReference>
<keyword evidence="3 6" id="KW-0547">Nucleotide-binding</keyword>
<proteinExistence type="inferred from homology"/>
<dbReference type="GO" id="GO:0004674">
    <property type="term" value="F:protein serine/threonine kinase activity"/>
    <property type="evidence" value="ECO:0007669"/>
    <property type="project" value="UniProtKB-KW"/>
</dbReference>
<keyword evidence="1 7" id="KW-0723">Serine/threonine-protein kinase</keyword>
<keyword evidence="4" id="KW-0418">Kinase</keyword>
<comment type="caution">
    <text evidence="9">The sequence shown here is derived from an EMBL/GenBank/DDBJ whole genome shotgun (WGS) entry which is preliminary data.</text>
</comment>
<evidence type="ECO:0000256" key="1">
    <source>
        <dbReference type="ARBA" id="ARBA00022527"/>
    </source>
</evidence>
<protein>
    <recommendedName>
        <fullName evidence="8">Protein kinase domain-containing protein</fullName>
    </recommendedName>
</protein>
<dbReference type="SMART" id="SM00220">
    <property type="entry name" value="S_TKc"/>
    <property type="match status" value="1"/>
</dbReference>
<keyword evidence="2" id="KW-0808">Transferase</keyword>
<dbReference type="Gene3D" id="1.10.510.10">
    <property type="entry name" value="Transferase(Phosphotransferase) domain 1"/>
    <property type="match status" value="1"/>
</dbReference>
<dbReference type="Proteomes" id="UP001168098">
    <property type="component" value="Unassembled WGS sequence"/>
</dbReference>
<evidence type="ECO:0000256" key="4">
    <source>
        <dbReference type="ARBA" id="ARBA00022777"/>
    </source>
</evidence>
<dbReference type="EMBL" id="JARBHA010000005">
    <property type="protein sequence ID" value="KAJ9699948.1"/>
    <property type="molecule type" value="Genomic_DNA"/>
</dbReference>
<evidence type="ECO:0000256" key="5">
    <source>
        <dbReference type="ARBA" id="ARBA00022840"/>
    </source>
</evidence>
<accession>A0AA39A2V4</accession>
<dbReference type="InterPro" id="IPR011009">
    <property type="entry name" value="Kinase-like_dom_sf"/>
</dbReference>
<keyword evidence="5 6" id="KW-0067">ATP-binding</keyword>
<sequence length="303" mass="34369">MLRKEEKRKKKKGMQLGKYELGRTLGEGNFGKVKYAKDIESGKGFAVKILEKKRILDLKIADQIKREIATLKLLKHPNVVRLHEVLASKTKIYMVLEYVTGGELFDRIASNGKLSEAEGRKLFQQLIDAVSYCHNKGVFHRDLKLENVLVDSKGNIKISDFGLSALPQHFRDDGLLHTTCGSPNYVAPEILANRGYDGSTSDVWSCGVILYVILTGYLPFDDRNLAVLYQKIFKGDAQMPKWLSPGAKNIIKRILDPKPETRITMAGIKADEWFKQQYTPAYPEEEEEDIHVDDEAFSIHEVV</sequence>
<feature type="binding site" evidence="6">
    <location>
        <position position="48"/>
    </location>
    <ligand>
        <name>ATP</name>
        <dbReference type="ChEBI" id="CHEBI:30616"/>
    </ligand>
</feature>
<dbReference type="PROSITE" id="PS00107">
    <property type="entry name" value="PROTEIN_KINASE_ATP"/>
    <property type="match status" value="1"/>
</dbReference>
<dbReference type="FunFam" id="3.30.200.20:FF:000096">
    <property type="entry name" value="Non-specific serine/threonine protein kinase"/>
    <property type="match status" value="1"/>
</dbReference>
<feature type="domain" description="Protein kinase" evidence="8">
    <location>
        <begin position="19"/>
        <end position="274"/>
    </location>
</feature>
<dbReference type="GO" id="GO:0005524">
    <property type="term" value="F:ATP binding"/>
    <property type="evidence" value="ECO:0007669"/>
    <property type="project" value="UniProtKB-UniRule"/>
</dbReference>
<dbReference type="Pfam" id="PF00069">
    <property type="entry name" value="Pkinase"/>
    <property type="match status" value="1"/>
</dbReference>
<dbReference type="FunFam" id="1.10.510.10:FF:000279">
    <property type="entry name" value="Non-specific serine/threonine protein kinase"/>
    <property type="match status" value="1"/>
</dbReference>
<organism evidence="9 10">
    <name type="scientific">Vitis rotundifolia</name>
    <name type="common">Muscadine grape</name>
    <dbReference type="NCBI Taxonomy" id="103349"/>
    <lineage>
        <taxon>Eukaryota</taxon>
        <taxon>Viridiplantae</taxon>
        <taxon>Streptophyta</taxon>
        <taxon>Embryophyta</taxon>
        <taxon>Tracheophyta</taxon>
        <taxon>Spermatophyta</taxon>
        <taxon>Magnoliopsida</taxon>
        <taxon>eudicotyledons</taxon>
        <taxon>Gunneridae</taxon>
        <taxon>Pentapetalae</taxon>
        <taxon>rosids</taxon>
        <taxon>Vitales</taxon>
        <taxon>Vitaceae</taxon>
        <taxon>Viteae</taxon>
        <taxon>Vitis</taxon>
    </lineage>
</organism>
<evidence type="ECO:0000256" key="7">
    <source>
        <dbReference type="RuleBase" id="RU000304"/>
    </source>
</evidence>
<keyword evidence="10" id="KW-1185">Reference proteome</keyword>
<evidence type="ECO:0000256" key="6">
    <source>
        <dbReference type="PROSITE-ProRule" id="PRU10141"/>
    </source>
</evidence>
<reference evidence="9 10" key="1">
    <citation type="journal article" date="2023" name="BMC Biotechnol.">
        <title>Vitis rotundifolia cv Carlos genome sequencing.</title>
        <authorList>
            <person name="Huff M."/>
            <person name="Hulse-Kemp A."/>
            <person name="Scheffler B."/>
            <person name="Youngblood R."/>
            <person name="Simpson S."/>
            <person name="Babiker E."/>
            <person name="Staton M."/>
        </authorList>
    </citation>
    <scope>NUCLEOTIDE SEQUENCE [LARGE SCALE GENOMIC DNA]</scope>
    <source>
        <tissue evidence="9">Leaf</tissue>
    </source>
</reference>
<dbReference type="InterPro" id="IPR017441">
    <property type="entry name" value="Protein_kinase_ATP_BS"/>
</dbReference>
<evidence type="ECO:0000256" key="3">
    <source>
        <dbReference type="ARBA" id="ARBA00022741"/>
    </source>
</evidence>
<comment type="similarity">
    <text evidence="7">Belongs to the protein kinase superfamily.</text>
</comment>
<dbReference type="SUPFAM" id="SSF56112">
    <property type="entry name" value="Protein kinase-like (PK-like)"/>
    <property type="match status" value="1"/>
</dbReference>
<name>A0AA39A2V4_VITRO</name>
<evidence type="ECO:0000259" key="8">
    <source>
        <dbReference type="PROSITE" id="PS50011"/>
    </source>
</evidence>
<gene>
    <name evidence="9" type="ORF">PVL29_005682</name>
</gene>
<evidence type="ECO:0000313" key="10">
    <source>
        <dbReference type="Proteomes" id="UP001168098"/>
    </source>
</evidence>
<dbReference type="PANTHER" id="PTHR43895">
    <property type="entry name" value="CALCIUM/CALMODULIN-DEPENDENT PROTEIN KINASE KINASE-RELATED"/>
    <property type="match status" value="1"/>
</dbReference>
<dbReference type="InterPro" id="IPR008271">
    <property type="entry name" value="Ser/Thr_kinase_AS"/>
</dbReference>
<dbReference type="AlphaFoldDB" id="A0AA39A2V4"/>
<evidence type="ECO:0000256" key="2">
    <source>
        <dbReference type="ARBA" id="ARBA00022679"/>
    </source>
</evidence>
<dbReference type="GO" id="GO:0007165">
    <property type="term" value="P:signal transduction"/>
    <property type="evidence" value="ECO:0007669"/>
    <property type="project" value="TreeGrafter"/>
</dbReference>
<dbReference type="PROSITE" id="PS00108">
    <property type="entry name" value="PROTEIN_KINASE_ST"/>
    <property type="match status" value="1"/>
</dbReference>
<evidence type="ECO:0000313" key="9">
    <source>
        <dbReference type="EMBL" id="KAJ9699948.1"/>
    </source>
</evidence>
<dbReference type="PIRSF" id="PIRSF000654">
    <property type="entry name" value="Integrin-linked_kinase"/>
    <property type="match status" value="1"/>
</dbReference>
<dbReference type="InterPro" id="IPR000719">
    <property type="entry name" value="Prot_kinase_dom"/>
</dbReference>
<dbReference type="PANTHER" id="PTHR43895:SF65">
    <property type="entry name" value="CBL-INTERACTING PROTEIN KINASE 21"/>
    <property type="match status" value="1"/>
</dbReference>
<dbReference type="PROSITE" id="PS50011">
    <property type="entry name" value="PROTEIN_KINASE_DOM"/>
    <property type="match status" value="1"/>
</dbReference>